<feature type="compositionally biased region" description="Acidic residues" evidence="1">
    <location>
        <begin position="294"/>
        <end position="303"/>
    </location>
</feature>
<accession>A0A367L2I6</accession>
<sequence>MAPKSTPTTKANYKSYEAQARMIRAMVAAHPDVKWNYKEIAACIGSDISEHAVNHRFRPIRAQAAIIREARAQGLDIKDLLSQDELPATQEAIDKQNIAKYFGQSTGDGIQFQFRGIKRDAELLRQTEAEGGDVAACLTSGSPGSAMTTTPSRATPSRRGGKAGGRARERAGGVRKRGRATIIKRASSDDDDDDVDDDDDEDDENDDGDEEASLNWDARDVTPSAKRPKTTPAQKSVVPRRAAQRASATIADAVAQLRDSPSPSPSPKVEVTDADPIHVRSIFGPHNGRFTPDMNDEYGDGEI</sequence>
<evidence type="ECO:0000256" key="1">
    <source>
        <dbReference type="SAM" id="MobiDB-lite"/>
    </source>
</evidence>
<dbReference type="OrthoDB" id="4828117at2759"/>
<gene>
    <name evidence="2" type="ORF">L249_4865</name>
</gene>
<dbReference type="AlphaFoldDB" id="A0A367L2I6"/>
<protein>
    <submittedName>
        <fullName evidence="2">Uncharacterized protein</fullName>
    </submittedName>
</protein>
<name>A0A367L2I6_9HYPO</name>
<feature type="region of interest" description="Disordered" evidence="1">
    <location>
        <begin position="135"/>
        <end position="303"/>
    </location>
</feature>
<evidence type="ECO:0000313" key="2">
    <source>
        <dbReference type="EMBL" id="RCI08617.1"/>
    </source>
</evidence>
<dbReference type="STRING" id="1330021.A0A367L2I6"/>
<keyword evidence="3" id="KW-1185">Reference proteome</keyword>
<comment type="caution">
    <text evidence="2">The sequence shown here is derived from an EMBL/GenBank/DDBJ whole genome shotgun (WGS) entry which is preliminary data.</text>
</comment>
<dbReference type="EMBL" id="LKCN02000018">
    <property type="protein sequence ID" value="RCI08617.1"/>
    <property type="molecule type" value="Genomic_DNA"/>
</dbReference>
<feature type="compositionally biased region" description="Low complexity" evidence="1">
    <location>
        <begin position="145"/>
        <end position="158"/>
    </location>
</feature>
<feature type="compositionally biased region" description="Acidic residues" evidence="1">
    <location>
        <begin position="189"/>
        <end position="212"/>
    </location>
</feature>
<proteinExistence type="predicted"/>
<dbReference type="Proteomes" id="UP000253664">
    <property type="component" value="Unassembled WGS sequence"/>
</dbReference>
<organism evidence="2 3">
    <name type="scientific">Ophiocordyceps polyrhachis-furcata BCC 54312</name>
    <dbReference type="NCBI Taxonomy" id="1330021"/>
    <lineage>
        <taxon>Eukaryota</taxon>
        <taxon>Fungi</taxon>
        <taxon>Dikarya</taxon>
        <taxon>Ascomycota</taxon>
        <taxon>Pezizomycotina</taxon>
        <taxon>Sordariomycetes</taxon>
        <taxon>Hypocreomycetidae</taxon>
        <taxon>Hypocreales</taxon>
        <taxon>Ophiocordycipitaceae</taxon>
        <taxon>Ophiocordyceps</taxon>
    </lineage>
</organism>
<reference evidence="2 3" key="1">
    <citation type="journal article" date="2015" name="BMC Genomics">
        <title>Insights from the genome of Ophiocordyceps polyrhachis-furcata to pathogenicity and host specificity in insect fungi.</title>
        <authorList>
            <person name="Wichadakul D."/>
            <person name="Kobmoo N."/>
            <person name="Ingsriswang S."/>
            <person name="Tangphatsornruang S."/>
            <person name="Chantasingh D."/>
            <person name="Luangsa-ard J.J."/>
            <person name="Eurwilaichitr L."/>
        </authorList>
    </citation>
    <scope>NUCLEOTIDE SEQUENCE [LARGE SCALE GENOMIC DNA]</scope>
    <source>
        <strain evidence="2 3">BCC 54312</strain>
    </source>
</reference>
<evidence type="ECO:0000313" key="3">
    <source>
        <dbReference type="Proteomes" id="UP000253664"/>
    </source>
</evidence>